<dbReference type="InterPro" id="IPR013525">
    <property type="entry name" value="ABC2_TM"/>
</dbReference>
<keyword evidence="8" id="KW-1185">Reference proteome</keyword>
<dbReference type="SUPFAM" id="SSF58104">
    <property type="entry name" value="Methyl-accepting chemotaxis protein (MCP) signaling domain"/>
    <property type="match status" value="1"/>
</dbReference>
<accession>A0ABP3V547</accession>
<evidence type="ECO:0000256" key="3">
    <source>
        <dbReference type="ARBA" id="ARBA00022989"/>
    </source>
</evidence>
<dbReference type="InterPro" id="IPR017501">
    <property type="entry name" value="Phage_infect_YhgE_C"/>
</dbReference>
<gene>
    <name evidence="7" type="ORF">GCM10008906_35000</name>
</gene>
<keyword evidence="4 5" id="KW-0472">Membrane</keyword>
<organism evidence="7 8">
    <name type="scientific">Clostridium oceanicum</name>
    <dbReference type="NCBI Taxonomy" id="1543"/>
    <lineage>
        <taxon>Bacteria</taxon>
        <taxon>Bacillati</taxon>
        <taxon>Bacillota</taxon>
        <taxon>Clostridia</taxon>
        <taxon>Eubacteriales</taxon>
        <taxon>Clostridiaceae</taxon>
        <taxon>Clostridium</taxon>
    </lineage>
</organism>
<dbReference type="InterPro" id="IPR051328">
    <property type="entry name" value="T7SS_ABC-Transporter"/>
</dbReference>
<protein>
    <submittedName>
        <fullName evidence="7">YhgE/Pip domain-containing protein</fullName>
    </submittedName>
</protein>
<dbReference type="Proteomes" id="UP001501510">
    <property type="component" value="Unassembled WGS sequence"/>
</dbReference>
<feature type="transmembrane region" description="Helical" evidence="5">
    <location>
        <begin position="830"/>
        <end position="847"/>
    </location>
</feature>
<evidence type="ECO:0000256" key="4">
    <source>
        <dbReference type="ARBA" id="ARBA00023136"/>
    </source>
</evidence>
<reference evidence="8" key="1">
    <citation type="journal article" date="2019" name="Int. J. Syst. Evol. Microbiol.">
        <title>The Global Catalogue of Microorganisms (GCM) 10K type strain sequencing project: providing services to taxonomists for standard genome sequencing and annotation.</title>
        <authorList>
            <consortium name="The Broad Institute Genomics Platform"/>
            <consortium name="The Broad Institute Genome Sequencing Center for Infectious Disease"/>
            <person name="Wu L."/>
            <person name="Ma J."/>
        </authorList>
    </citation>
    <scope>NUCLEOTIDE SEQUENCE [LARGE SCALE GENOMIC DNA]</scope>
    <source>
        <strain evidence="8">JCM 1407</strain>
    </source>
</reference>
<feature type="transmembrane region" description="Helical" evidence="5">
    <location>
        <begin position="711"/>
        <end position="734"/>
    </location>
</feature>
<evidence type="ECO:0000313" key="8">
    <source>
        <dbReference type="Proteomes" id="UP001501510"/>
    </source>
</evidence>
<evidence type="ECO:0000313" key="7">
    <source>
        <dbReference type="EMBL" id="GAA0746834.1"/>
    </source>
</evidence>
<comment type="caution">
    <text evidence="7">The sequence shown here is derived from an EMBL/GenBank/DDBJ whole genome shotgun (WGS) entry which is preliminary data.</text>
</comment>
<keyword evidence="2 5" id="KW-0812">Transmembrane</keyword>
<keyword evidence="3 5" id="KW-1133">Transmembrane helix</keyword>
<sequence>MKTLKMAKKQLKDMFSNKIKSLAMIAIVIIPILYSFFYLKAYWDPYNNLSQYRVAVVNKDSGAILEDKRENYGKDVVDELKDNSDIGFEFVSESEAKKGMDKDEYFAEFIIPENFSSKVATAKDGRALKAEIKYISNDKKNYIGSKISDNIKSEIKSNIQKSISENYGKIAIESIYKTKDGLKDAKDGTKELLDGEKDLAKGAGDLKNGLGELNDKVPELSEKIPLLVSGSSQVTNGLGELNGKLPALTNGMPQLVSGSNQVTSGLGELNNKLPVLTSGMPRLVSGSNQVTKGLVDLNSKLPALTNGMPKLVNGSEGLSSGISEFKSKAMDPLVDKTDEFQGGLDKLKNQSGGLIEDVNNLKDGANNLASASKSVSNGVDELINSMKTSQDAMKQAVLKYASNPTPESLKELQQTLSYIERQSNSKENQEKLNRLKLGASGVSNGIEKMASELNNKSSEMDGFKSQIGKLYAGGMEYTNGVKQAASKFNGIQQGAIDLNQGLNQAGSQIPALASGAAKLYNGSSQVTDGLNQAGSQIPALASGAAKLYDGSSKVTDGLNQAGSQIPALASGAAKLYDGSSKVTDGLNQAGSQIPALATGVNKLYDGSGKLKDGLGTAYDGTKELKDGLDDGYKEINDKMQTNSDDLGNFIGEPVKMVKTAMNPVDNYGTGLAPYFLPISVWIGAVFIFLIVKNKKNDLEEFNNVQFVFGKYLSCLLIGLVQACVLGIVTLAMGIKPTHPGMLMTLLVVMSISFVSILYCLTNLGGLLGESIAIVLLILQLCSDSGTFPKETLPAFFQGINPILPFTYAVEGLRESISAVNMNMNLFSKDLIFILLFGLGAMVINIALSKKSEAVVDALEENLAA</sequence>
<dbReference type="InterPro" id="IPR017500">
    <property type="entry name" value="Phage_infect_YhgE_N"/>
</dbReference>
<dbReference type="EMBL" id="BAAACG010000019">
    <property type="protein sequence ID" value="GAA0746834.1"/>
    <property type="molecule type" value="Genomic_DNA"/>
</dbReference>
<feature type="domain" description="ABC-2 type transporter transmembrane" evidence="6">
    <location>
        <begin position="652"/>
        <end position="845"/>
    </location>
</feature>
<evidence type="ECO:0000256" key="2">
    <source>
        <dbReference type="ARBA" id="ARBA00022692"/>
    </source>
</evidence>
<feature type="transmembrane region" description="Helical" evidence="5">
    <location>
        <begin position="21"/>
        <end position="43"/>
    </location>
</feature>
<dbReference type="NCBIfam" id="TIGR03057">
    <property type="entry name" value="xxxLxxG_by_4"/>
    <property type="match status" value="6"/>
</dbReference>
<dbReference type="NCBIfam" id="TIGR03062">
    <property type="entry name" value="pip_yhgE_Cterm"/>
    <property type="match status" value="1"/>
</dbReference>
<name>A0ABP3V547_9CLOT</name>
<proteinExistence type="predicted"/>
<evidence type="ECO:0000256" key="5">
    <source>
        <dbReference type="SAM" id="Phobius"/>
    </source>
</evidence>
<dbReference type="PANTHER" id="PTHR43077">
    <property type="entry name" value="TRANSPORT PERMEASE YVFS-RELATED"/>
    <property type="match status" value="1"/>
</dbReference>
<evidence type="ECO:0000256" key="1">
    <source>
        <dbReference type="ARBA" id="ARBA00004141"/>
    </source>
</evidence>
<feature type="transmembrane region" description="Helical" evidence="5">
    <location>
        <begin position="671"/>
        <end position="691"/>
    </location>
</feature>
<feature type="transmembrane region" description="Helical" evidence="5">
    <location>
        <begin position="740"/>
        <end position="760"/>
    </location>
</feature>
<dbReference type="Gene3D" id="3.40.1710.10">
    <property type="entry name" value="abc type-2 transporter like domain"/>
    <property type="match status" value="1"/>
</dbReference>
<dbReference type="InterPro" id="IPR023908">
    <property type="entry name" value="xxxLxxG_rpt"/>
</dbReference>
<dbReference type="RefSeq" id="WP_343763798.1">
    <property type="nucleotide sequence ID" value="NZ_BAAACG010000019.1"/>
</dbReference>
<evidence type="ECO:0000259" key="6">
    <source>
        <dbReference type="Pfam" id="PF12698"/>
    </source>
</evidence>
<dbReference type="PANTHER" id="PTHR43077:SF5">
    <property type="entry name" value="PHAGE INFECTION PROTEIN"/>
    <property type="match status" value="1"/>
</dbReference>
<feature type="domain" description="ABC-2 type transporter transmembrane" evidence="6">
    <location>
        <begin position="25"/>
        <end position="172"/>
    </location>
</feature>
<dbReference type="Pfam" id="PF12698">
    <property type="entry name" value="ABC2_membrane_3"/>
    <property type="match status" value="2"/>
</dbReference>
<dbReference type="NCBIfam" id="TIGR03061">
    <property type="entry name" value="pip_yhgE_Nterm"/>
    <property type="match status" value="1"/>
</dbReference>
<comment type="subcellular location">
    <subcellularLocation>
        <location evidence="1">Membrane</location>
        <topology evidence="1">Multi-pass membrane protein</topology>
    </subcellularLocation>
</comment>